<dbReference type="AlphaFoldDB" id="A0A943HIE1"/>
<dbReference type="Proteomes" id="UP000759273">
    <property type="component" value="Unassembled WGS sequence"/>
</dbReference>
<comment type="caution">
    <text evidence="1">The sequence shown here is derived from an EMBL/GenBank/DDBJ whole genome shotgun (WGS) entry which is preliminary data.</text>
</comment>
<evidence type="ECO:0000313" key="1">
    <source>
        <dbReference type="EMBL" id="MBS5332974.1"/>
    </source>
</evidence>
<name>A0A943HIE1_9FIRM</name>
<gene>
    <name evidence="1" type="ORF">KHY36_10655</name>
</gene>
<proteinExistence type="predicted"/>
<evidence type="ECO:0000313" key="2">
    <source>
        <dbReference type="Proteomes" id="UP000759273"/>
    </source>
</evidence>
<protein>
    <submittedName>
        <fullName evidence="1">Uncharacterized protein</fullName>
    </submittedName>
</protein>
<accession>A0A943HIE1</accession>
<sequence>MKNKRLHHRAILLLLLLLVLSFAIGLRITRLNGSYLATEDCYGYPQKPIEWNGLKIELIGAEIVDGEAFLQEYNIDRESIFSDSLSEKYALFHISVTKVSDSPLLTYYRFDYCGAEKDGWRNLVSPEIFESLNPLAKKPSQLSVGETEELAMAIGLHKDAFRNTEWSNLSTSDISLVMSVYPQKVILQSS</sequence>
<organism evidence="1 2">
    <name type="scientific">Subdoligranulum variabile</name>
    <dbReference type="NCBI Taxonomy" id="214851"/>
    <lineage>
        <taxon>Bacteria</taxon>
        <taxon>Bacillati</taxon>
        <taxon>Bacillota</taxon>
        <taxon>Clostridia</taxon>
        <taxon>Eubacteriales</taxon>
        <taxon>Oscillospiraceae</taxon>
        <taxon>Subdoligranulum</taxon>
    </lineage>
</organism>
<dbReference type="EMBL" id="JAGZGG010000026">
    <property type="protein sequence ID" value="MBS5332974.1"/>
    <property type="molecule type" value="Genomic_DNA"/>
</dbReference>
<reference evidence="1" key="1">
    <citation type="submission" date="2021-02" db="EMBL/GenBank/DDBJ databases">
        <title>Infant gut strain persistence is associated with maternal origin, phylogeny, and functional potential including surface adhesion and iron acquisition.</title>
        <authorList>
            <person name="Lou Y.C."/>
        </authorList>
    </citation>
    <scope>NUCLEOTIDE SEQUENCE</scope>
    <source>
        <strain evidence="1">L3_101_000M1_dasL3_101_000M1_concoct_87</strain>
    </source>
</reference>